<accession>A0A397TBQ2</accession>
<evidence type="ECO:0000256" key="2">
    <source>
        <dbReference type="SAM" id="MobiDB-lite"/>
    </source>
</evidence>
<keyword evidence="1" id="KW-0175">Coiled coil</keyword>
<dbReference type="OrthoDB" id="2431346at2759"/>
<comment type="caution">
    <text evidence="3">The sequence shown here is derived from an EMBL/GenBank/DDBJ whole genome shotgun (WGS) entry which is preliminary data.</text>
</comment>
<dbReference type="STRING" id="658196.A0A397TBQ2"/>
<gene>
    <name evidence="3" type="ORF">C1645_819011</name>
</gene>
<dbReference type="EMBL" id="QKYT01000098">
    <property type="protein sequence ID" value="RIA93717.1"/>
    <property type="molecule type" value="Genomic_DNA"/>
</dbReference>
<name>A0A397TBQ2_9GLOM</name>
<proteinExistence type="predicted"/>
<reference evidence="3 4" key="1">
    <citation type="submission" date="2018-06" db="EMBL/GenBank/DDBJ databases">
        <title>Comparative genomics reveals the genomic features of Rhizophagus irregularis, R. cerebriforme, R. diaphanum and Gigaspora rosea, and their symbiotic lifestyle signature.</title>
        <authorList>
            <person name="Morin E."/>
            <person name="San Clemente H."/>
            <person name="Chen E.C.H."/>
            <person name="De La Providencia I."/>
            <person name="Hainaut M."/>
            <person name="Kuo A."/>
            <person name="Kohler A."/>
            <person name="Murat C."/>
            <person name="Tang N."/>
            <person name="Roy S."/>
            <person name="Loubradou J."/>
            <person name="Henrissat B."/>
            <person name="Grigoriev I.V."/>
            <person name="Corradi N."/>
            <person name="Roux C."/>
            <person name="Martin F.M."/>
        </authorList>
    </citation>
    <scope>NUCLEOTIDE SEQUENCE [LARGE SCALE GENOMIC DNA]</scope>
    <source>
        <strain evidence="3 4">DAOM 227022</strain>
    </source>
</reference>
<protein>
    <submittedName>
        <fullName evidence="3">Uncharacterized protein</fullName>
    </submittedName>
</protein>
<feature type="coiled-coil region" evidence="1">
    <location>
        <begin position="430"/>
        <end position="457"/>
    </location>
</feature>
<dbReference type="Proteomes" id="UP000265703">
    <property type="component" value="Unassembled WGS sequence"/>
</dbReference>
<evidence type="ECO:0000313" key="4">
    <source>
        <dbReference type="Proteomes" id="UP000265703"/>
    </source>
</evidence>
<keyword evidence="4" id="KW-1185">Reference proteome</keyword>
<sequence length="557" mass="65042">MLADESSITHNYALEKTIRLAENLAGYPKNVIKNEIVTNFVSKAAINLSNFKWIHYGKSTAQLELILRAMSSILHILSQLVSMISANTRTSLYKSVSKFWEIYRNTNYVNANITFTLREIRTCLRKIKDDQSNVNIVLGQSSNIIDAVCKVVQSEYIAAFSAVTTALNFEYAAGEWYFNWEDIRGKYFRLRQKSLEKQSLDINCELKRIKKFYKELYDLSINEFKKVKRKNTKYRNFEYKMLKSGGALTGTSLPDHIDTILIGYLDLIQRLFQEFFPHIKEFIEEISSFCDHIIETNIKKQLTFKALEILYVIYVINENIEITNEIKSNFKNCFITSIPFSSLQKPNDILITLPSSSNIPPDTTSAFTSFSTPPQSPVSLFQEENQRQQRRLKFRKVKIPLSNFQKIRQQKLSNARKRIIDDVINLFDDRHMINKNIREIKTEYDELLRDADSNEDSYSILLKLKEMFKVPLLPPLTFNEPIELLPFPNNTINIITKNKIQAKNVNNPPNSHLKVKVYDFKNHEDNENESDNSSIKDHEDNRNEEFKKSENERIQRN</sequence>
<feature type="region of interest" description="Disordered" evidence="2">
    <location>
        <begin position="524"/>
        <end position="557"/>
    </location>
</feature>
<evidence type="ECO:0000313" key="3">
    <source>
        <dbReference type="EMBL" id="RIA93717.1"/>
    </source>
</evidence>
<organism evidence="3 4">
    <name type="scientific">Glomus cerebriforme</name>
    <dbReference type="NCBI Taxonomy" id="658196"/>
    <lineage>
        <taxon>Eukaryota</taxon>
        <taxon>Fungi</taxon>
        <taxon>Fungi incertae sedis</taxon>
        <taxon>Mucoromycota</taxon>
        <taxon>Glomeromycotina</taxon>
        <taxon>Glomeromycetes</taxon>
        <taxon>Glomerales</taxon>
        <taxon>Glomeraceae</taxon>
        <taxon>Glomus</taxon>
    </lineage>
</organism>
<dbReference type="AlphaFoldDB" id="A0A397TBQ2"/>
<evidence type="ECO:0000256" key="1">
    <source>
        <dbReference type="SAM" id="Coils"/>
    </source>
</evidence>
<feature type="compositionally biased region" description="Basic and acidic residues" evidence="2">
    <location>
        <begin position="534"/>
        <end position="557"/>
    </location>
</feature>